<dbReference type="GeneID" id="27313568"/>
<evidence type="ECO:0000313" key="12">
    <source>
        <dbReference type="Proteomes" id="UP000053259"/>
    </source>
</evidence>
<keyword evidence="12" id="KW-1185">Reference proteome</keyword>
<keyword evidence="6" id="KW-1133">Transmembrane helix</keyword>
<dbReference type="OrthoDB" id="415825at2759"/>
<evidence type="ECO:0000313" key="11">
    <source>
        <dbReference type="EMBL" id="KIW03388.1"/>
    </source>
</evidence>
<feature type="region of interest" description="Disordered" evidence="9">
    <location>
        <begin position="357"/>
        <end position="377"/>
    </location>
</feature>
<dbReference type="Gene3D" id="3.30.465.10">
    <property type="match status" value="1"/>
</dbReference>
<evidence type="ECO:0000256" key="4">
    <source>
        <dbReference type="ARBA" id="ARBA00022692"/>
    </source>
</evidence>
<sequence>MATHEDRVAAVCKEVRSFYDRGEKFRIYHGTTNSTRRARWKRSQVVDTSHLNHVLKVDPEKLLVVVEPNVPMDRLVEATLRYNLSPPVVPEFPGITVGGAVVGSAGESSSFRYGLVDRTVESVQIVLANGDTVTASAAENPDLFEGIGSSFGTLGVLTQVTLRLIPVKKYVAVSYHSATSFEAACQKLLDFAVDPEIDFVDGIVFKPDKSVIVTGKYTDAVEGRRIQTFSQAWDQWFYIHARQQFSTASSSKTDIVPLTDYLFRYDRGGFWVGRFAFKYFCVPFDRLSRFLVDRFMHTRIMYHALHESGLGEEYIVQDLALPSERAPEFLRYAYGELGIHPLWICPLQKRPRAVMNPRMSSGHAETSDTTSSETEKDQGYPEIINVGVWGEGSRNRDRFIEVNRKIEKTVQDLGGIKWLYAQTFYTEDEFWSIYDRKAYDALRSKYYASGLPTIYDKVKLDIAAERKARAEASLYERIKATLKSIWPIRGAYGVLRTLISTDYLLDRSKEKLQ</sequence>
<evidence type="ECO:0000256" key="7">
    <source>
        <dbReference type="ARBA" id="ARBA00023002"/>
    </source>
</evidence>
<keyword evidence="4" id="KW-0812">Transmembrane</keyword>
<dbReference type="SUPFAM" id="SSF55103">
    <property type="entry name" value="FAD-linked oxidases, C-terminal domain"/>
    <property type="match status" value="1"/>
</dbReference>
<keyword evidence="7" id="KW-0560">Oxidoreductase</keyword>
<dbReference type="GO" id="GO:0005737">
    <property type="term" value="C:cytoplasm"/>
    <property type="evidence" value="ECO:0007669"/>
    <property type="project" value="TreeGrafter"/>
</dbReference>
<evidence type="ECO:0000259" key="10">
    <source>
        <dbReference type="PROSITE" id="PS51387"/>
    </source>
</evidence>
<proteinExistence type="predicted"/>
<evidence type="ECO:0000256" key="3">
    <source>
        <dbReference type="ARBA" id="ARBA00022630"/>
    </source>
</evidence>
<name>A0A0D2A9G2_9PEZI</name>
<dbReference type="PANTHER" id="PTHR10801:SF0">
    <property type="entry name" value="DELTA(24)-STEROL REDUCTASE"/>
    <property type="match status" value="1"/>
</dbReference>
<dbReference type="GO" id="GO:0008202">
    <property type="term" value="P:steroid metabolic process"/>
    <property type="evidence" value="ECO:0007669"/>
    <property type="project" value="TreeGrafter"/>
</dbReference>
<dbReference type="GO" id="GO:0071949">
    <property type="term" value="F:FAD binding"/>
    <property type="evidence" value="ECO:0007669"/>
    <property type="project" value="InterPro"/>
</dbReference>
<dbReference type="InterPro" id="IPR006094">
    <property type="entry name" value="Oxid_FAD_bind_N"/>
</dbReference>
<dbReference type="GO" id="GO:0000246">
    <property type="term" value="F:Delta24(24-1) sterol reductase activity"/>
    <property type="evidence" value="ECO:0007669"/>
    <property type="project" value="TreeGrafter"/>
</dbReference>
<dbReference type="InterPro" id="IPR016166">
    <property type="entry name" value="FAD-bd_PCMH"/>
</dbReference>
<comment type="subcellular location">
    <subcellularLocation>
        <location evidence="1">Membrane</location>
        <topology evidence="1">Single-pass membrane protein</topology>
    </subcellularLocation>
</comment>
<dbReference type="EC" id="1.3.1.72" evidence="2"/>
<dbReference type="AlphaFoldDB" id="A0A0D2A9G2"/>
<dbReference type="InterPro" id="IPR016169">
    <property type="entry name" value="FAD-bd_PCMH_sub2"/>
</dbReference>
<dbReference type="HOGENOM" id="CLU_025883_0_0_1"/>
<keyword evidence="3" id="KW-0285">Flavoprotein</keyword>
<dbReference type="InterPro" id="IPR036318">
    <property type="entry name" value="FAD-bd_PCMH-like_sf"/>
</dbReference>
<evidence type="ECO:0000256" key="9">
    <source>
        <dbReference type="SAM" id="MobiDB-lite"/>
    </source>
</evidence>
<organism evidence="11 12">
    <name type="scientific">Verruconis gallopava</name>
    <dbReference type="NCBI Taxonomy" id="253628"/>
    <lineage>
        <taxon>Eukaryota</taxon>
        <taxon>Fungi</taxon>
        <taxon>Dikarya</taxon>
        <taxon>Ascomycota</taxon>
        <taxon>Pezizomycotina</taxon>
        <taxon>Dothideomycetes</taxon>
        <taxon>Pleosporomycetidae</taxon>
        <taxon>Venturiales</taxon>
        <taxon>Sympoventuriaceae</taxon>
        <taxon>Verruconis</taxon>
    </lineage>
</organism>
<keyword evidence="8" id="KW-0472">Membrane</keyword>
<dbReference type="SUPFAM" id="SSF56176">
    <property type="entry name" value="FAD-binding/transporter-associated domain-like"/>
    <property type="match status" value="1"/>
</dbReference>
<dbReference type="InterPro" id="IPR040165">
    <property type="entry name" value="Diminuto-like"/>
</dbReference>
<dbReference type="Proteomes" id="UP000053259">
    <property type="component" value="Unassembled WGS sequence"/>
</dbReference>
<dbReference type="InParanoid" id="A0A0D2A9G2"/>
<dbReference type="InterPro" id="IPR016164">
    <property type="entry name" value="FAD-linked_Oxase-like_C"/>
</dbReference>
<dbReference type="PROSITE" id="PS51387">
    <property type="entry name" value="FAD_PCMH"/>
    <property type="match status" value="1"/>
</dbReference>
<evidence type="ECO:0000256" key="1">
    <source>
        <dbReference type="ARBA" id="ARBA00004167"/>
    </source>
</evidence>
<gene>
    <name evidence="11" type="ORF">PV09_05595</name>
</gene>
<dbReference type="Pfam" id="PF01565">
    <property type="entry name" value="FAD_binding_4"/>
    <property type="match status" value="1"/>
</dbReference>
<dbReference type="STRING" id="253628.A0A0D2A9G2"/>
<dbReference type="EMBL" id="KN847545">
    <property type="protein sequence ID" value="KIW03388.1"/>
    <property type="molecule type" value="Genomic_DNA"/>
</dbReference>
<dbReference type="RefSeq" id="XP_016213257.1">
    <property type="nucleotide sequence ID" value="XM_016359118.1"/>
</dbReference>
<reference evidence="11 12" key="1">
    <citation type="submission" date="2015-01" db="EMBL/GenBank/DDBJ databases">
        <title>The Genome Sequence of Ochroconis gallopava CBS43764.</title>
        <authorList>
            <consortium name="The Broad Institute Genomics Platform"/>
            <person name="Cuomo C."/>
            <person name="de Hoog S."/>
            <person name="Gorbushina A."/>
            <person name="Stielow B."/>
            <person name="Teixiera M."/>
            <person name="Abouelleil A."/>
            <person name="Chapman S.B."/>
            <person name="Priest M."/>
            <person name="Young S.K."/>
            <person name="Wortman J."/>
            <person name="Nusbaum C."/>
            <person name="Birren B."/>
        </authorList>
    </citation>
    <scope>NUCLEOTIDE SEQUENCE [LARGE SCALE GENOMIC DNA]</scope>
    <source>
        <strain evidence="11 12">CBS 43764</strain>
    </source>
</reference>
<protein>
    <recommendedName>
        <fullName evidence="2">Delta(24)-sterol reductase</fullName>
        <ecNumber evidence="2">1.3.1.72</ecNumber>
    </recommendedName>
</protein>
<evidence type="ECO:0000256" key="8">
    <source>
        <dbReference type="ARBA" id="ARBA00023136"/>
    </source>
</evidence>
<feature type="domain" description="FAD-binding PCMH-type" evidence="10">
    <location>
        <begin position="1"/>
        <end position="167"/>
    </location>
</feature>
<accession>A0A0D2A9G2</accession>
<dbReference type="PANTHER" id="PTHR10801">
    <property type="entry name" value="24-DEHYDROCHOLESTEROL REDUCTASE"/>
    <property type="match status" value="1"/>
</dbReference>
<evidence type="ECO:0000256" key="6">
    <source>
        <dbReference type="ARBA" id="ARBA00022989"/>
    </source>
</evidence>
<evidence type="ECO:0000256" key="5">
    <source>
        <dbReference type="ARBA" id="ARBA00022827"/>
    </source>
</evidence>
<dbReference type="GO" id="GO:0050614">
    <property type="term" value="F:Delta24-sterol reductase activity"/>
    <property type="evidence" value="ECO:0007669"/>
    <property type="project" value="UniProtKB-EC"/>
</dbReference>
<keyword evidence="5" id="KW-0274">FAD</keyword>
<dbReference type="GO" id="GO:0016020">
    <property type="term" value="C:membrane"/>
    <property type="evidence" value="ECO:0007669"/>
    <property type="project" value="UniProtKB-SubCell"/>
</dbReference>
<dbReference type="VEuPathDB" id="FungiDB:PV09_05595"/>
<evidence type="ECO:0000256" key="2">
    <source>
        <dbReference type="ARBA" id="ARBA00012405"/>
    </source>
</evidence>